<evidence type="ECO:0000313" key="1">
    <source>
        <dbReference type="EMBL" id="CAF4427102.1"/>
    </source>
</evidence>
<feature type="non-terminal residue" evidence="1">
    <location>
        <position position="58"/>
    </location>
</feature>
<accession>A0A820QRU4</accession>
<gene>
    <name evidence="1" type="ORF">KXQ929_LOCUS52556</name>
</gene>
<dbReference type="AlphaFoldDB" id="A0A820QRU4"/>
<dbReference type="Proteomes" id="UP000663868">
    <property type="component" value="Unassembled WGS sequence"/>
</dbReference>
<reference evidence="1" key="1">
    <citation type="submission" date="2021-02" db="EMBL/GenBank/DDBJ databases">
        <authorList>
            <person name="Nowell W R."/>
        </authorList>
    </citation>
    <scope>NUCLEOTIDE SEQUENCE</scope>
</reference>
<proteinExistence type="predicted"/>
<name>A0A820QRU4_9BILA</name>
<sequence length="58" mass="6745">MELIGMHFPSTILILLDYMPNLHSITITLNHFIKMTKTLTDNKICQHLTKLIKHLTIT</sequence>
<organism evidence="1 2">
    <name type="scientific">Adineta steineri</name>
    <dbReference type="NCBI Taxonomy" id="433720"/>
    <lineage>
        <taxon>Eukaryota</taxon>
        <taxon>Metazoa</taxon>
        <taxon>Spiralia</taxon>
        <taxon>Gnathifera</taxon>
        <taxon>Rotifera</taxon>
        <taxon>Eurotatoria</taxon>
        <taxon>Bdelloidea</taxon>
        <taxon>Adinetida</taxon>
        <taxon>Adinetidae</taxon>
        <taxon>Adineta</taxon>
    </lineage>
</organism>
<dbReference type="EMBL" id="CAJOBB010028043">
    <property type="protein sequence ID" value="CAF4427102.1"/>
    <property type="molecule type" value="Genomic_DNA"/>
</dbReference>
<protein>
    <submittedName>
        <fullName evidence="1">Uncharacterized protein</fullName>
    </submittedName>
</protein>
<evidence type="ECO:0000313" key="2">
    <source>
        <dbReference type="Proteomes" id="UP000663868"/>
    </source>
</evidence>
<comment type="caution">
    <text evidence="1">The sequence shown here is derived from an EMBL/GenBank/DDBJ whole genome shotgun (WGS) entry which is preliminary data.</text>
</comment>